<accession>A0ABP7UVZ9</accession>
<reference evidence="3" key="1">
    <citation type="journal article" date="2019" name="Int. J. Syst. Evol. Microbiol.">
        <title>The Global Catalogue of Microorganisms (GCM) 10K type strain sequencing project: providing services to taxonomists for standard genome sequencing and annotation.</title>
        <authorList>
            <consortium name="The Broad Institute Genomics Platform"/>
            <consortium name="The Broad Institute Genome Sequencing Center for Infectious Disease"/>
            <person name="Wu L."/>
            <person name="Ma J."/>
        </authorList>
    </citation>
    <scope>NUCLEOTIDE SEQUENCE [LARGE SCALE GENOMIC DNA]</scope>
    <source>
        <strain evidence="3">JCM 16702</strain>
    </source>
</reference>
<proteinExistence type="predicted"/>
<organism evidence="2 3">
    <name type="scientific">Actinomadura miaoliensis</name>
    <dbReference type="NCBI Taxonomy" id="430685"/>
    <lineage>
        <taxon>Bacteria</taxon>
        <taxon>Bacillati</taxon>
        <taxon>Actinomycetota</taxon>
        <taxon>Actinomycetes</taxon>
        <taxon>Streptosporangiales</taxon>
        <taxon>Thermomonosporaceae</taxon>
        <taxon>Actinomadura</taxon>
    </lineage>
</organism>
<sequence>MGEVQQDEQFRGQFGQLHTALTDQRVVGRNDDPGRGVGDRLASQIRLGRQPEGEGKVDASRRQSLDELNARCRLHDQRRHGG</sequence>
<feature type="compositionally biased region" description="Basic and acidic residues" evidence="1">
    <location>
        <begin position="49"/>
        <end position="75"/>
    </location>
</feature>
<protein>
    <submittedName>
        <fullName evidence="2">Uncharacterized protein</fullName>
    </submittedName>
</protein>
<evidence type="ECO:0000256" key="1">
    <source>
        <dbReference type="SAM" id="MobiDB-lite"/>
    </source>
</evidence>
<gene>
    <name evidence="2" type="ORF">GCM10022214_01270</name>
</gene>
<dbReference type="EMBL" id="BAAAZG010000001">
    <property type="protein sequence ID" value="GAA4054277.1"/>
    <property type="molecule type" value="Genomic_DNA"/>
</dbReference>
<keyword evidence="3" id="KW-1185">Reference proteome</keyword>
<comment type="caution">
    <text evidence="2">The sequence shown here is derived from an EMBL/GenBank/DDBJ whole genome shotgun (WGS) entry which is preliminary data.</text>
</comment>
<evidence type="ECO:0000313" key="2">
    <source>
        <dbReference type="EMBL" id="GAA4054277.1"/>
    </source>
</evidence>
<feature type="region of interest" description="Disordered" evidence="1">
    <location>
        <begin position="1"/>
        <end position="82"/>
    </location>
</feature>
<dbReference type="Proteomes" id="UP001500683">
    <property type="component" value="Unassembled WGS sequence"/>
</dbReference>
<feature type="compositionally biased region" description="Basic and acidic residues" evidence="1">
    <location>
        <begin position="26"/>
        <end position="38"/>
    </location>
</feature>
<name>A0ABP7UVZ9_9ACTN</name>
<evidence type="ECO:0000313" key="3">
    <source>
        <dbReference type="Proteomes" id="UP001500683"/>
    </source>
</evidence>